<organism evidence="2 3">
    <name type="scientific">Neptuniibacter caesariensis</name>
    <dbReference type="NCBI Taxonomy" id="207954"/>
    <lineage>
        <taxon>Bacteria</taxon>
        <taxon>Pseudomonadati</taxon>
        <taxon>Pseudomonadota</taxon>
        <taxon>Gammaproteobacteria</taxon>
        <taxon>Oceanospirillales</taxon>
        <taxon>Oceanospirillaceae</taxon>
        <taxon>Neptuniibacter</taxon>
    </lineage>
</organism>
<keyword evidence="3" id="KW-1185">Reference proteome</keyword>
<dbReference type="GO" id="GO:0006826">
    <property type="term" value="P:iron ion transport"/>
    <property type="evidence" value="ECO:0007669"/>
    <property type="project" value="InterPro"/>
</dbReference>
<feature type="domain" description="Haemin-degrading HemS/ChuX" evidence="1">
    <location>
        <begin position="41"/>
        <end position="170"/>
    </location>
</feature>
<dbReference type="RefSeq" id="WP_007020204.1">
    <property type="nucleotide sequence ID" value="NZ_CH724125.1"/>
</dbReference>
<feature type="domain" description="Haemin-degrading HemS/ChuX" evidence="1">
    <location>
        <begin position="222"/>
        <end position="352"/>
    </location>
</feature>
<dbReference type="InterPro" id="IPR053733">
    <property type="entry name" value="Heme_Transport_Util_sf"/>
</dbReference>
<gene>
    <name evidence="2" type="ORF">MED92_12551</name>
</gene>
<name>A0A7U8GQZ2_NEPCE</name>
<evidence type="ECO:0000259" key="1">
    <source>
        <dbReference type="Pfam" id="PF05171"/>
    </source>
</evidence>
<dbReference type="Pfam" id="PF05171">
    <property type="entry name" value="HemS"/>
    <property type="match status" value="2"/>
</dbReference>
<dbReference type="OrthoDB" id="316630at2"/>
<sequence>MSNLASVFSRESTPCRLQEQYDELLNNNPKLRRKDAADQLNVPEADLIDNQCGVRSVRLNKQFKEQIEALPTLGYIMSLTRNKAAVHERKGIYSNVKINGPMGLVITDDRKIDLRIILTRWAYGFAVAEETPRGERFSLQFFDKAGVAIQKVFMQPDSNTEAYIELVERFINPDQESALAYSNDSDRPEYADDTEVDAEQLRVDWNKMTDVHQFFGMLRRYKISREQAFRLAGAPNAIPISTTELERILNTAADTQLPIMCFVGNHGNIQIHTGQVETIKTMGPWLNVLDPEFNLHLLKPEITSAWLIRKPTEDGIVTSLEFYDAEGETVAQFFGVRQEGTPENPAWRELAESTLSEEITE</sequence>
<protein>
    <submittedName>
        <fullName evidence="2">Hemin transport protein HmuS</fullName>
    </submittedName>
</protein>
<evidence type="ECO:0000313" key="2">
    <source>
        <dbReference type="EMBL" id="EAR59816.1"/>
    </source>
</evidence>
<dbReference type="Gene3D" id="3.40.1570.10">
    <property type="entry name" value="HemS/ChuS/ChuX like domains"/>
    <property type="match status" value="2"/>
</dbReference>
<dbReference type="EMBL" id="AAOW01000031">
    <property type="protein sequence ID" value="EAR59816.1"/>
    <property type="molecule type" value="Genomic_DNA"/>
</dbReference>
<dbReference type="Proteomes" id="UP000002171">
    <property type="component" value="Unassembled WGS sequence"/>
</dbReference>
<dbReference type="CDD" id="cd16831">
    <property type="entry name" value="HemS-like_C"/>
    <property type="match status" value="1"/>
</dbReference>
<dbReference type="CDD" id="cd16830">
    <property type="entry name" value="HemS-like_N"/>
    <property type="match status" value="1"/>
</dbReference>
<proteinExistence type="predicted"/>
<reference evidence="2 3" key="1">
    <citation type="submission" date="2006-02" db="EMBL/GenBank/DDBJ databases">
        <authorList>
            <person name="Pinhassi J."/>
            <person name="Pedros-Alio C."/>
            <person name="Ferriera S."/>
            <person name="Johnson J."/>
            <person name="Kravitz S."/>
            <person name="Halpern A."/>
            <person name="Remington K."/>
            <person name="Beeson K."/>
            <person name="Tran B."/>
            <person name="Rogers Y.-H."/>
            <person name="Friedman R."/>
            <person name="Venter J.C."/>
        </authorList>
    </citation>
    <scope>NUCLEOTIDE SEQUENCE [LARGE SCALE GENOMIC DNA]</scope>
    <source>
        <strain evidence="2 3">MED92</strain>
    </source>
</reference>
<dbReference type="SUPFAM" id="SSF144064">
    <property type="entry name" value="Heme iron utilization protein-like"/>
    <property type="match status" value="1"/>
</dbReference>
<evidence type="ECO:0000313" key="3">
    <source>
        <dbReference type="Proteomes" id="UP000002171"/>
    </source>
</evidence>
<comment type="caution">
    <text evidence="2">The sequence shown here is derived from an EMBL/GenBank/DDBJ whole genome shotgun (WGS) entry which is preliminary data.</text>
</comment>
<accession>A0A7U8GQZ2</accession>
<dbReference type="AlphaFoldDB" id="A0A7U8GQZ2"/>
<dbReference type="InterPro" id="IPR007845">
    <property type="entry name" value="HemS/ChuX_dom"/>
</dbReference>